<dbReference type="OrthoDB" id="2241253at2"/>
<dbReference type="RefSeq" id="WP_018029596.1">
    <property type="nucleotide sequence ID" value="NZ_CAMCCF010000006.1"/>
</dbReference>
<keyword evidence="1" id="KW-1133">Transmembrane helix</keyword>
<name>A0A2X3Y040_9STRE</name>
<evidence type="ECO:0000313" key="3">
    <source>
        <dbReference type="Proteomes" id="UP000249495"/>
    </source>
</evidence>
<dbReference type="EMBL" id="LS483343">
    <property type="protein sequence ID" value="SQF40102.1"/>
    <property type="molecule type" value="Genomic_DNA"/>
</dbReference>
<proteinExistence type="predicted"/>
<dbReference type="KEGG" id="sfer:NCTC12278_00736"/>
<keyword evidence="3" id="KW-1185">Reference proteome</keyword>
<keyword evidence="1" id="KW-0472">Membrane</keyword>
<reference evidence="2 3" key="1">
    <citation type="submission" date="2018-06" db="EMBL/GenBank/DDBJ databases">
        <authorList>
            <consortium name="Pathogen Informatics"/>
            <person name="Doyle S."/>
        </authorList>
    </citation>
    <scope>NUCLEOTIDE SEQUENCE [LARGE SCALE GENOMIC DNA]</scope>
    <source>
        <strain evidence="2 3">NCTC12278</strain>
    </source>
</reference>
<protein>
    <submittedName>
        <fullName evidence="2">Uncharacterized protein</fullName>
    </submittedName>
</protein>
<keyword evidence="1" id="KW-0812">Transmembrane</keyword>
<feature type="transmembrane region" description="Helical" evidence="1">
    <location>
        <begin position="27"/>
        <end position="46"/>
    </location>
</feature>
<gene>
    <name evidence="2" type="ORF">NCTC12278_00736</name>
</gene>
<organism evidence="2 3">
    <name type="scientific">Streptococcus ferus</name>
    <dbReference type="NCBI Taxonomy" id="1345"/>
    <lineage>
        <taxon>Bacteria</taxon>
        <taxon>Bacillati</taxon>
        <taxon>Bacillota</taxon>
        <taxon>Bacilli</taxon>
        <taxon>Lactobacillales</taxon>
        <taxon>Streptococcaceae</taxon>
        <taxon>Streptococcus</taxon>
    </lineage>
</organism>
<accession>A0A2X3Y040</accession>
<dbReference type="STRING" id="1123303.GCA_000372425_00267"/>
<dbReference type="AlphaFoldDB" id="A0A2X3Y040"/>
<evidence type="ECO:0000313" key="2">
    <source>
        <dbReference type="EMBL" id="SQF40102.1"/>
    </source>
</evidence>
<dbReference type="Proteomes" id="UP000249495">
    <property type="component" value="Chromosome 1"/>
</dbReference>
<sequence>MEKLKDFLKQLNFANIKAFVLKYKVQSIIGLAVLLLALAGGMYALLNRKTDLVSQVNVTFKGYNGAGTLKYNSEEIEKSAQKAVLLDAGISKSDADKIVADSSYASDLASASSETAEKLVRAENALDSVSYDFDKTDSLSNGDKVTFTVKVASDNSPIKEGSKTFTVEGLKKSKSTTLKAILKDNPLTYSGYNGYGSVSEKALKKYDITSSENNNLSNGDTVTVKLDTTYVGKLESSGIIVKNAEASQKVTVSGLKELSDISNIPDAYSKLDDYVKSENKNTSDEYSTETYTIEAQADYIGYRSASEAFYASDAKEGLNIRRIYKITKTTVNSDKAVLNKGETKTETGYYIYGYDNLEIYENKLILSDIKSKSDNSYSKYEDLDSAVSELKSSDFSEYKAK</sequence>
<evidence type="ECO:0000256" key="1">
    <source>
        <dbReference type="SAM" id="Phobius"/>
    </source>
</evidence>